<keyword evidence="3" id="KW-1185">Reference proteome</keyword>
<name>A0AAD7IFG4_9AGAR</name>
<proteinExistence type="predicted"/>
<evidence type="ECO:0000256" key="1">
    <source>
        <dbReference type="SAM" id="MobiDB-lite"/>
    </source>
</evidence>
<accession>A0AAD7IFG4</accession>
<dbReference type="Proteomes" id="UP001215598">
    <property type="component" value="Unassembled WGS sequence"/>
</dbReference>
<evidence type="ECO:0000313" key="3">
    <source>
        <dbReference type="Proteomes" id="UP001215598"/>
    </source>
</evidence>
<comment type="caution">
    <text evidence="2">The sequence shown here is derived from an EMBL/GenBank/DDBJ whole genome shotgun (WGS) entry which is preliminary data.</text>
</comment>
<protein>
    <submittedName>
        <fullName evidence="2">Uncharacterized protein</fullName>
    </submittedName>
</protein>
<feature type="region of interest" description="Disordered" evidence="1">
    <location>
        <begin position="80"/>
        <end position="105"/>
    </location>
</feature>
<feature type="compositionally biased region" description="Low complexity" evidence="1">
    <location>
        <begin position="80"/>
        <end position="90"/>
    </location>
</feature>
<gene>
    <name evidence="2" type="ORF">B0H16DRAFT_1564678</name>
</gene>
<feature type="compositionally biased region" description="Low complexity" evidence="1">
    <location>
        <begin position="167"/>
        <end position="182"/>
    </location>
</feature>
<reference evidence="2" key="1">
    <citation type="submission" date="2023-03" db="EMBL/GenBank/DDBJ databases">
        <title>Massive genome expansion in bonnet fungi (Mycena s.s.) driven by repeated elements and novel gene families across ecological guilds.</title>
        <authorList>
            <consortium name="Lawrence Berkeley National Laboratory"/>
            <person name="Harder C.B."/>
            <person name="Miyauchi S."/>
            <person name="Viragh M."/>
            <person name="Kuo A."/>
            <person name="Thoen E."/>
            <person name="Andreopoulos B."/>
            <person name="Lu D."/>
            <person name="Skrede I."/>
            <person name="Drula E."/>
            <person name="Henrissat B."/>
            <person name="Morin E."/>
            <person name="Kohler A."/>
            <person name="Barry K."/>
            <person name="LaButti K."/>
            <person name="Morin E."/>
            <person name="Salamov A."/>
            <person name="Lipzen A."/>
            <person name="Mereny Z."/>
            <person name="Hegedus B."/>
            <person name="Baldrian P."/>
            <person name="Stursova M."/>
            <person name="Weitz H."/>
            <person name="Taylor A."/>
            <person name="Grigoriev I.V."/>
            <person name="Nagy L.G."/>
            <person name="Martin F."/>
            <person name="Kauserud H."/>
        </authorList>
    </citation>
    <scope>NUCLEOTIDE SEQUENCE</scope>
    <source>
        <strain evidence="2">CBHHK182m</strain>
    </source>
</reference>
<sequence>MTQCELISSLWRNAWRIWAKATRGILDNILRRNARMLSRSCSVRISFLCSHNSLSSSGPSISSSSAIISSRVMGSSWSTSSSKSAHSSESMPISEPRPSNSESMFDMKSEIPDIESELVLDRSSDVRVGGIFASILGGSTVYDCWRTLAGDWKRLLSELSTFISAESLPSDSESPESPSSDSESFHGTLLTVR</sequence>
<dbReference type="AlphaFoldDB" id="A0AAD7IFG4"/>
<organism evidence="2 3">
    <name type="scientific">Mycena metata</name>
    <dbReference type="NCBI Taxonomy" id="1033252"/>
    <lineage>
        <taxon>Eukaryota</taxon>
        <taxon>Fungi</taxon>
        <taxon>Dikarya</taxon>
        <taxon>Basidiomycota</taxon>
        <taxon>Agaricomycotina</taxon>
        <taxon>Agaricomycetes</taxon>
        <taxon>Agaricomycetidae</taxon>
        <taxon>Agaricales</taxon>
        <taxon>Marasmiineae</taxon>
        <taxon>Mycenaceae</taxon>
        <taxon>Mycena</taxon>
    </lineage>
</organism>
<evidence type="ECO:0000313" key="2">
    <source>
        <dbReference type="EMBL" id="KAJ7741880.1"/>
    </source>
</evidence>
<feature type="region of interest" description="Disordered" evidence="1">
    <location>
        <begin position="167"/>
        <end position="193"/>
    </location>
</feature>
<dbReference type="EMBL" id="JARKIB010000097">
    <property type="protein sequence ID" value="KAJ7741880.1"/>
    <property type="molecule type" value="Genomic_DNA"/>
</dbReference>